<dbReference type="Proteomes" id="UP001525566">
    <property type="component" value="Unassembled WGS sequence"/>
</dbReference>
<comment type="caution">
    <text evidence="2">The sequence shown here is derived from an EMBL/GenBank/DDBJ whole genome shotgun (WGS) entry which is preliminary data.</text>
</comment>
<protein>
    <submittedName>
        <fullName evidence="2">LysM domain-containing protein</fullName>
    </submittedName>
</protein>
<keyword evidence="3" id="KW-1185">Reference proteome</keyword>
<organism evidence="2 3">
    <name type="scientific">Chryseobacterium herbae</name>
    <dbReference type="NCBI Taxonomy" id="2976476"/>
    <lineage>
        <taxon>Bacteria</taxon>
        <taxon>Pseudomonadati</taxon>
        <taxon>Bacteroidota</taxon>
        <taxon>Flavobacteriia</taxon>
        <taxon>Flavobacteriales</taxon>
        <taxon>Weeksellaceae</taxon>
        <taxon>Chryseobacterium group</taxon>
        <taxon>Chryseobacterium</taxon>
    </lineage>
</organism>
<proteinExistence type="predicted"/>
<dbReference type="Gene3D" id="3.10.350.10">
    <property type="entry name" value="LysM domain"/>
    <property type="match status" value="1"/>
</dbReference>
<accession>A0ABT2IQ07</accession>
<dbReference type="EMBL" id="JAOAMU010000001">
    <property type="protein sequence ID" value="MCT2560898.1"/>
    <property type="molecule type" value="Genomic_DNA"/>
</dbReference>
<dbReference type="RefSeq" id="WP_259836710.1">
    <property type="nucleotide sequence ID" value="NZ_JAOAMU010000001.1"/>
</dbReference>
<dbReference type="Pfam" id="PF01476">
    <property type="entry name" value="LysM"/>
    <property type="match status" value="1"/>
</dbReference>
<dbReference type="InterPro" id="IPR036779">
    <property type="entry name" value="LysM_dom_sf"/>
</dbReference>
<feature type="domain" description="LysM" evidence="1">
    <location>
        <begin position="4"/>
        <end position="55"/>
    </location>
</feature>
<dbReference type="PROSITE" id="PS51782">
    <property type="entry name" value="LYSM"/>
    <property type="match status" value="1"/>
</dbReference>
<dbReference type="InterPro" id="IPR018392">
    <property type="entry name" value="LysM"/>
</dbReference>
<evidence type="ECO:0000259" key="1">
    <source>
        <dbReference type="PROSITE" id="PS51782"/>
    </source>
</evidence>
<sequence>MDFFEYKVRNGDTLYSIASRLGMTAEELKLYHNSRCKRIDTVWFENLNGVQHLFVPLNFKTEKQTEEEKKKILPPAQLSNSFFLPIYHITETFENPMEDSLAIDYTVQVGIHRCKTKNHYVLTFNQKDFKTNDEIPDDKAGSLSLAFMESIMPIGFSLSDTGNITGFADHKSAIEKFKEKRTDLEEFFIGDVSKIYFDTFQDNISDREYFLRQFKSTLLFQTLFPKMDWFHKRSTWSEKFFFIQNSFPVQCCMEIEYEDEDSDFIITVLRGKITDSCSLQELKRGIRFEEMAEEPVSGEISLQYTTHKHHKNLSRAESSLSLWHEDALIQKHNITITQ</sequence>
<dbReference type="CDD" id="cd00118">
    <property type="entry name" value="LysM"/>
    <property type="match status" value="1"/>
</dbReference>
<dbReference type="SUPFAM" id="SSF54106">
    <property type="entry name" value="LysM domain"/>
    <property type="match status" value="1"/>
</dbReference>
<reference evidence="2 3" key="1">
    <citation type="submission" date="2022-09" db="EMBL/GenBank/DDBJ databases">
        <title>Chryseobacterium oleae sp.nov., isolated from the inter-root soil of Pyrola calliantha H. Andr. in Tibet.</title>
        <authorList>
            <person name="Li Z."/>
        </authorList>
    </citation>
    <scope>NUCLEOTIDE SEQUENCE [LARGE SCALE GENOMIC DNA]</scope>
    <source>
        <strain evidence="3">pc1-10</strain>
    </source>
</reference>
<name>A0ABT2IQ07_9FLAO</name>
<gene>
    <name evidence="2" type="ORF">N0B48_03220</name>
</gene>
<evidence type="ECO:0000313" key="2">
    <source>
        <dbReference type="EMBL" id="MCT2560898.1"/>
    </source>
</evidence>
<evidence type="ECO:0000313" key="3">
    <source>
        <dbReference type="Proteomes" id="UP001525566"/>
    </source>
</evidence>